<name>A0A0V1HTA6_9BILA</name>
<dbReference type="EMBL" id="JYDP01000028">
    <property type="protein sequence ID" value="KRZ13995.1"/>
    <property type="molecule type" value="Genomic_DNA"/>
</dbReference>
<comment type="caution">
    <text evidence="1">The sequence shown here is derived from an EMBL/GenBank/DDBJ whole genome shotgun (WGS) entry which is preliminary data.</text>
</comment>
<accession>A0A0V1HTA6</accession>
<organism evidence="1 2">
    <name type="scientific">Trichinella zimbabwensis</name>
    <dbReference type="NCBI Taxonomy" id="268475"/>
    <lineage>
        <taxon>Eukaryota</taxon>
        <taxon>Metazoa</taxon>
        <taxon>Ecdysozoa</taxon>
        <taxon>Nematoda</taxon>
        <taxon>Enoplea</taxon>
        <taxon>Dorylaimia</taxon>
        <taxon>Trichinellida</taxon>
        <taxon>Trichinellidae</taxon>
        <taxon>Trichinella</taxon>
    </lineage>
</organism>
<dbReference type="Proteomes" id="UP000055024">
    <property type="component" value="Unassembled WGS sequence"/>
</dbReference>
<keyword evidence="2" id="KW-1185">Reference proteome</keyword>
<sequence length="69" mass="7921">MQNGQTNVYTEFCRKVVLHLLRIASDTMYGFRMNQAPAQLTHWSDNNFAVIVKPENICSLLPLLKELVV</sequence>
<reference evidence="1 2" key="1">
    <citation type="submission" date="2015-01" db="EMBL/GenBank/DDBJ databases">
        <title>Evolution of Trichinella species and genotypes.</title>
        <authorList>
            <person name="Korhonen P.K."/>
            <person name="Edoardo P."/>
            <person name="Giuseppe L.R."/>
            <person name="Gasser R.B."/>
        </authorList>
    </citation>
    <scope>NUCLEOTIDE SEQUENCE [LARGE SCALE GENOMIC DNA]</scope>
    <source>
        <strain evidence="1">ISS1029</strain>
    </source>
</reference>
<evidence type="ECO:0000313" key="1">
    <source>
        <dbReference type="EMBL" id="KRZ13995.1"/>
    </source>
</evidence>
<evidence type="ECO:0000313" key="2">
    <source>
        <dbReference type="Proteomes" id="UP000055024"/>
    </source>
</evidence>
<gene>
    <name evidence="1" type="ORF">T11_14594</name>
</gene>
<dbReference type="AlphaFoldDB" id="A0A0V1HTA6"/>
<proteinExistence type="predicted"/>
<protein>
    <submittedName>
        <fullName evidence="1">Uncharacterized protein</fullName>
    </submittedName>
</protein>